<organism evidence="2 3">
    <name type="scientific">Paramecium sonneborni</name>
    <dbReference type="NCBI Taxonomy" id="65129"/>
    <lineage>
        <taxon>Eukaryota</taxon>
        <taxon>Sar</taxon>
        <taxon>Alveolata</taxon>
        <taxon>Ciliophora</taxon>
        <taxon>Intramacronucleata</taxon>
        <taxon>Oligohymenophorea</taxon>
        <taxon>Peniculida</taxon>
        <taxon>Parameciidae</taxon>
        <taxon>Paramecium</taxon>
    </lineage>
</organism>
<dbReference type="PANTHER" id="PTHR23084:SF179">
    <property type="entry name" value="OS10G0565000 PROTEIN"/>
    <property type="match status" value="1"/>
</dbReference>
<gene>
    <name evidence="2" type="ORF">PSON_ATCC_30995.1.T1430061</name>
</gene>
<evidence type="ECO:0000256" key="1">
    <source>
        <dbReference type="ARBA" id="ARBA00022737"/>
    </source>
</evidence>
<dbReference type="Proteomes" id="UP000692954">
    <property type="component" value="Unassembled WGS sequence"/>
</dbReference>
<evidence type="ECO:0008006" key="4">
    <source>
        <dbReference type="Google" id="ProtNLM"/>
    </source>
</evidence>
<reference evidence="2" key="1">
    <citation type="submission" date="2021-01" db="EMBL/GenBank/DDBJ databases">
        <authorList>
            <consortium name="Genoscope - CEA"/>
            <person name="William W."/>
        </authorList>
    </citation>
    <scope>NUCLEOTIDE SEQUENCE</scope>
</reference>
<comment type="caution">
    <text evidence="2">The sequence shown here is derived from an EMBL/GenBank/DDBJ whole genome shotgun (WGS) entry which is preliminary data.</text>
</comment>
<name>A0A8S1R8T5_9CILI</name>
<evidence type="ECO:0000313" key="3">
    <source>
        <dbReference type="Proteomes" id="UP000692954"/>
    </source>
</evidence>
<accession>A0A8S1R8T5</accession>
<dbReference type="SMART" id="SM00698">
    <property type="entry name" value="MORN"/>
    <property type="match status" value="5"/>
</dbReference>
<proteinExistence type="predicted"/>
<dbReference type="Pfam" id="PF02493">
    <property type="entry name" value="MORN"/>
    <property type="match status" value="5"/>
</dbReference>
<keyword evidence="1" id="KW-0677">Repeat</keyword>
<keyword evidence="3" id="KW-1185">Reference proteome</keyword>
<sequence>MGNCQCQSADIQKTEEMQPLEYKQENITSFEDHQLQFCLAQQIQQQETIKSNNETSDDTHRPNPQVVWQTSTQFTTSNNVVEKLLDELGTYEIEDEEGHFYGVYEQKDGSLYRGCWYQSEKFGYGCLIYQDGSVFQGQWRRDRANGKGRMIYADGDWYEGDWVDDLSQITVIFQSMETENMYILMEPSMKENGRMIFRMVMDKNNLLMDLNIWDSLRMVKRMDLANIFGLMARNMKGILNLIIFVDLGIKSSILSIRKYVWSDGRQYEGEWLNGSMDGNGIMNWPDGRKYEGQYSNDKKHGQGVLGWRNLVADGRKYSGQWEFGKQHGIGEYFNGQINKKGQWNQGKRLKWLD</sequence>
<dbReference type="InterPro" id="IPR003409">
    <property type="entry name" value="MORN"/>
</dbReference>
<dbReference type="EMBL" id="CAJJDN010000143">
    <property type="protein sequence ID" value="CAD8123180.1"/>
    <property type="molecule type" value="Genomic_DNA"/>
</dbReference>
<protein>
    <recommendedName>
        <fullName evidence="4">MORN repeat protein</fullName>
    </recommendedName>
</protein>
<dbReference type="PANTHER" id="PTHR23084">
    <property type="entry name" value="PHOSPHATIDYLINOSITOL-4-PHOSPHATE 5-KINASE RELATED"/>
    <property type="match status" value="1"/>
</dbReference>
<evidence type="ECO:0000313" key="2">
    <source>
        <dbReference type="EMBL" id="CAD8123180.1"/>
    </source>
</evidence>
<dbReference type="AlphaFoldDB" id="A0A8S1R8T5"/>